<gene>
    <name evidence="8" type="primary">HBN1_2</name>
    <name evidence="8" type="ORF">HRR80_004610</name>
</gene>
<dbReference type="InterPro" id="IPR029479">
    <property type="entry name" value="Nitroreductase"/>
</dbReference>
<keyword evidence="5" id="KW-0560">Oxidoreductase</keyword>
<protein>
    <submittedName>
        <fullName evidence="8">Nitroreductase</fullName>
    </submittedName>
</protein>
<dbReference type="AlphaFoldDB" id="A0AAN6ETC9"/>
<dbReference type="GO" id="GO:0034599">
    <property type="term" value="P:cellular response to oxidative stress"/>
    <property type="evidence" value="ECO:0007669"/>
    <property type="project" value="InterPro"/>
</dbReference>
<dbReference type="CDD" id="cd02140">
    <property type="entry name" value="Frm2-like"/>
    <property type="match status" value="1"/>
</dbReference>
<evidence type="ECO:0000256" key="4">
    <source>
        <dbReference type="ARBA" id="ARBA00022490"/>
    </source>
</evidence>
<evidence type="ECO:0000256" key="3">
    <source>
        <dbReference type="ARBA" id="ARBA00007118"/>
    </source>
</evidence>
<feature type="domain" description="Nitroreductase" evidence="7">
    <location>
        <begin position="11"/>
        <end position="183"/>
    </location>
</feature>
<name>A0AAN6ETC9_EXODE</name>
<proteinExistence type="inferred from homology"/>
<dbReference type="FunFam" id="3.40.109.10:FF:000001">
    <property type="entry name" value="Nitroreductase family"/>
    <property type="match status" value="1"/>
</dbReference>
<evidence type="ECO:0000313" key="9">
    <source>
        <dbReference type="Proteomes" id="UP001161757"/>
    </source>
</evidence>
<evidence type="ECO:0000259" key="7">
    <source>
        <dbReference type="Pfam" id="PF00881"/>
    </source>
</evidence>
<organism evidence="8 9">
    <name type="scientific">Exophiala dermatitidis</name>
    <name type="common">Black yeast-like fungus</name>
    <name type="synonym">Wangiella dermatitidis</name>
    <dbReference type="NCBI Taxonomy" id="5970"/>
    <lineage>
        <taxon>Eukaryota</taxon>
        <taxon>Fungi</taxon>
        <taxon>Dikarya</taxon>
        <taxon>Ascomycota</taxon>
        <taxon>Pezizomycotina</taxon>
        <taxon>Eurotiomycetes</taxon>
        <taxon>Chaetothyriomycetidae</taxon>
        <taxon>Chaetothyriales</taxon>
        <taxon>Herpotrichiellaceae</taxon>
        <taxon>Exophiala</taxon>
    </lineage>
</organism>
<accession>A0AAN6ETC9</accession>
<dbReference type="GO" id="GO:0005634">
    <property type="term" value="C:nucleus"/>
    <property type="evidence" value="ECO:0007669"/>
    <property type="project" value="UniProtKB-SubCell"/>
</dbReference>
<evidence type="ECO:0000256" key="5">
    <source>
        <dbReference type="ARBA" id="ARBA00023002"/>
    </source>
</evidence>
<evidence type="ECO:0000256" key="1">
    <source>
        <dbReference type="ARBA" id="ARBA00004123"/>
    </source>
</evidence>
<dbReference type="Pfam" id="PF00881">
    <property type="entry name" value="Nitroreductase"/>
    <property type="match status" value="1"/>
</dbReference>
<evidence type="ECO:0000313" key="8">
    <source>
        <dbReference type="EMBL" id="KAJ8991265.1"/>
    </source>
</evidence>
<dbReference type="PANTHER" id="PTHR43035">
    <property type="entry name" value="FATTY ACID REPRESSION MUTANT PROTEIN 2-RELATED"/>
    <property type="match status" value="1"/>
</dbReference>
<dbReference type="SUPFAM" id="SSF55469">
    <property type="entry name" value="FMN-dependent nitroreductase-like"/>
    <property type="match status" value="1"/>
</dbReference>
<dbReference type="Gene3D" id="3.40.109.10">
    <property type="entry name" value="NADH Oxidase"/>
    <property type="match status" value="1"/>
</dbReference>
<comment type="caution">
    <text evidence="8">The sequence shown here is derived from an EMBL/GenBank/DDBJ whole genome shotgun (WGS) entry which is preliminary data.</text>
</comment>
<evidence type="ECO:0000256" key="6">
    <source>
        <dbReference type="ARBA" id="ARBA00023242"/>
    </source>
</evidence>
<keyword evidence="6" id="KW-0539">Nucleus</keyword>
<dbReference type="InterPro" id="IPR033877">
    <property type="entry name" value="Frm2/Hbn1"/>
</dbReference>
<dbReference type="GO" id="GO:0016491">
    <property type="term" value="F:oxidoreductase activity"/>
    <property type="evidence" value="ECO:0007669"/>
    <property type="project" value="UniProtKB-KW"/>
</dbReference>
<sequence>MGASDAFLEAVKTRRSNYTLSSETTIPDSKVVEIVQTAIKHAPSTYNVQSARAVVLFGESHHKFWDIATSHISALPMDENAKKYLTSRLSGFRGAHGTVLFFEDQAALDTLGTKNAMVQPMLTEFSDHSSGMHQFIVWTALTAEGLGCNLQHYNFLPAITAETLSAFGLPETWKLKAQLVFGKPTAPPLERSYLPIEERVLVKE</sequence>
<dbReference type="GO" id="GO:0005737">
    <property type="term" value="C:cytoplasm"/>
    <property type="evidence" value="ECO:0007669"/>
    <property type="project" value="UniProtKB-SubCell"/>
</dbReference>
<dbReference type="EMBL" id="JAJGCB010000008">
    <property type="protein sequence ID" value="KAJ8991265.1"/>
    <property type="molecule type" value="Genomic_DNA"/>
</dbReference>
<comment type="similarity">
    <text evidence="3">Belongs to the nitroreductase family.</text>
</comment>
<evidence type="ECO:0000256" key="2">
    <source>
        <dbReference type="ARBA" id="ARBA00004496"/>
    </source>
</evidence>
<comment type="subcellular location">
    <subcellularLocation>
        <location evidence="2">Cytoplasm</location>
    </subcellularLocation>
    <subcellularLocation>
        <location evidence="1">Nucleus</location>
    </subcellularLocation>
</comment>
<dbReference type="Proteomes" id="UP001161757">
    <property type="component" value="Unassembled WGS sequence"/>
</dbReference>
<dbReference type="PANTHER" id="PTHR43035:SF4">
    <property type="entry name" value="NITROREDUCTASE FAMILY PROTEIN (AFU_ORTHOLOGUE AFUA_3G03530)"/>
    <property type="match status" value="1"/>
</dbReference>
<reference evidence="8" key="1">
    <citation type="submission" date="2023-01" db="EMBL/GenBank/DDBJ databases">
        <title>Exophiala dermititidis isolated from Cystic Fibrosis Patient.</title>
        <authorList>
            <person name="Kurbessoian T."/>
            <person name="Crocker A."/>
            <person name="Murante D."/>
            <person name="Hogan D.A."/>
            <person name="Stajich J.E."/>
        </authorList>
    </citation>
    <scope>NUCLEOTIDE SEQUENCE</scope>
    <source>
        <strain evidence="8">Ex8</strain>
    </source>
</reference>
<keyword evidence="4" id="KW-0963">Cytoplasm</keyword>
<dbReference type="InterPro" id="IPR000415">
    <property type="entry name" value="Nitroreductase-like"/>
</dbReference>